<dbReference type="HOGENOM" id="CLU_041278_0_0_11"/>
<dbReference type="InterPro" id="IPR041522">
    <property type="entry name" value="CdaR_GGDEF"/>
</dbReference>
<dbReference type="InParanoid" id="C7Q049"/>
<name>C7Q049_CATAD</name>
<reference evidence="5 6" key="1">
    <citation type="journal article" date="2009" name="Stand. Genomic Sci.">
        <title>Complete genome sequence of Catenulispora acidiphila type strain (ID 139908).</title>
        <authorList>
            <person name="Copeland A."/>
            <person name="Lapidus A."/>
            <person name="Glavina Del Rio T."/>
            <person name="Nolan M."/>
            <person name="Lucas S."/>
            <person name="Chen F."/>
            <person name="Tice H."/>
            <person name="Cheng J.F."/>
            <person name="Bruce D."/>
            <person name="Goodwin L."/>
            <person name="Pitluck S."/>
            <person name="Mikhailova N."/>
            <person name="Pati A."/>
            <person name="Ivanova N."/>
            <person name="Mavromatis K."/>
            <person name="Chen A."/>
            <person name="Palaniappan K."/>
            <person name="Chain P."/>
            <person name="Land M."/>
            <person name="Hauser L."/>
            <person name="Chang Y.J."/>
            <person name="Jeffries C.D."/>
            <person name="Chertkov O."/>
            <person name="Brettin T."/>
            <person name="Detter J.C."/>
            <person name="Han C."/>
            <person name="Ali Z."/>
            <person name="Tindall B.J."/>
            <person name="Goker M."/>
            <person name="Bristow J."/>
            <person name="Eisen J.A."/>
            <person name="Markowitz V."/>
            <person name="Hugenholtz P."/>
            <person name="Kyrpides N.C."/>
            <person name="Klenk H.P."/>
        </authorList>
    </citation>
    <scope>NUCLEOTIDE SEQUENCE [LARGE SCALE GENOMIC DNA]</scope>
    <source>
        <strain evidence="6">DSM 44928 / JCM 14897 / NBRC 102108 / NRRL B-24433 / ID139908</strain>
    </source>
</reference>
<dbReference type="InterPro" id="IPR051448">
    <property type="entry name" value="CdaR-like_regulators"/>
</dbReference>
<dbReference type="Pfam" id="PF13556">
    <property type="entry name" value="HTH_30"/>
    <property type="match status" value="1"/>
</dbReference>
<dbReference type="STRING" id="479433.Caci_6696"/>
<sequence length="410" mass="44173">MEIGSSRQEYDEQKLAELTMLAALMLERAEELTETVVTRVYKQFPVYAGMVSREMLRASVHDHVVSAFDPMARSQKADLRAAGPTGRVGAADGIPLTVVMDGYRVAFRVVWSAIVETARGMGMSSDACLDAATILIASLEAFTREMSTGYRDELSRQIRSEEQRRAAVVQALLEGRLADTNLWEAAEQLRLPASGPFVVIAARVPAIGRHALPHIEQGLGVLGIDSAWRLMHDVEIGVAALPGPSAQLDRLVTALHVGEGARVGVSPPYDDLRSTSLALRLARIALHGAAERRRVVVFGSDPLSAVAGSAPDIMPRVARGILAGLEELPIQDRTLLLDTFGAWLDADGSAGEAGRRLFVHPNTVRNRLRRLEKQTGRSLSNPRAIAELILAYEIDSGIRAAVAEAAASPA</sequence>
<evidence type="ECO:0000313" key="5">
    <source>
        <dbReference type="EMBL" id="ACU75542.1"/>
    </source>
</evidence>
<dbReference type="Gene3D" id="1.10.10.2840">
    <property type="entry name" value="PucR C-terminal helix-turn-helix domain"/>
    <property type="match status" value="1"/>
</dbReference>
<dbReference type="eggNOG" id="COG2508">
    <property type="taxonomic scope" value="Bacteria"/>
</dbReference>
<feature type="domain" description="PucR C-terminal helix-turn-helix" evidence="2">
    <location>
        <begin position="336"/>
        <end position="393"/>
    </location>
</feature>
<dbReference type="InterPro" id="IPR025736">
    <property type="entry name" value="PucR_C-HTH_dom"/>
</dbReference>
<gene>
    <name evidence="5" type="ordered locus">Caci_6696</name>
</gene>
<dbReference type="InterPro" id="IPR042070">
    <property type="entry name" value="PucR_C-HTH_sf"/>
</dbReference>
<feature type="domain" description="CdaR GGDEF-like" evidence="4">
    <location>
        <begin position="175"/>
        <end position="286"/>
    </location>
</feature>
<dbReference type="KEGG" id="cai:Caci_6696"/>
<protein>
    <submittedName>
        <fullName evidence="5">Putative transcriptional regulator, PucR family</fullName>
    </submittedName>
</protein>
<dbReference type="InterPro" id="IPR025751">
    <property type="entry name" value="RsbRD_N_dom"/>
</dbReference>
<dbReference type="PANTHER" id="PTHR33744:SF1">
    <property type="entry name" value="DNA-BINDING TRANSCRIPTIONAL ACTIVATOR ADER"/>
    <property type="match status" value="1"/>
</dbReference>
<dbReference type="Pfam" id="PF17853">
    <property type="entry name" value="GGDEF_2"/>
    <property type="match status" value="1"/>
</dbReference>
<proteinExistence type="inferred from homology"/>
<dbReference type="AlphaFoldDB" id="C7Q049"/>
<feature type="domain" description="RsbT co-antagonist protein RsbRD N-terminal" evidence="3">
    <location>
        <begin position="30"/>
        <end position="165"/>
    </location>
</feature>
<organism evidence="5 6">
    <name type="scientific">Catenulispora acidiphila (strain DSM 44928 / JCM 14897 / NBRC 102108 / NRRL B-24433 / ID139908)</name>
    <dbReference type="NCBI Taxonomy" id="479433"/>
    <lineage>
        <taxon>Bacteria</taxon>
        <taxon>Bacillati</taxon>
        <taxon>Actinomycetota</taxon>
        <taxon>Actinomycetes</taxon>
        <taxon>Catenulisporales</taxon>
        <taxon>Catenulisporaceae</taxon>
        <taxon>Catenulispora</taxon>
    </lineage>
</organism>
<dbReference type="EMBL" id="CP001700">
    <property type="protein sequence ID" value="ACU75542.1"/>
    <property type="molecule type" value="Genomic_DNA"/>
</dbReference>
<evidence type="ECO:0000259" key="2">
    <source>
        <dbReference type="Pfam" id="PF13556"/>
    </source>
</evidence>
<evidence type="ECO:0000313" key="6">
    <source>
        <dbReference type="Proteomes" id="UP000000851"/>
    </source>
</evidence>
<evidence type="ECO:0000256" key="1">
    <source>
        <dbReference type="ARBA" id="ARBA00006754"/>
    </source>
</evidence>
<dbReference type="RefSeq" id="WP_015795271.1">
    <property type="nucleotide sequence ID" value="NC_013131.1"/>
</dbReference>
<keyword evidence="6" id="KW-1185">Reference proteome</keyword>
<dbReference type="Pfam" id="PF14361">
    <property type="entry name" value="RsbRD_N"/>
    <property type="match status" value="1"/>
</dbReference>
<evidence type="ECO:0000259" key="4">
    <source>
        <dbReference type="Pfam" id="PF17853"/>
    </source>
</evidence>
<accession>C7Q049</accession>
<dbReference type="PANTHER" id="PTHR33744">
    <property type="entry name" value="CARBOHYDRATE DIACID REGULATOR"/>
    <property type="match status" value="1"/>
</dbReference>
<comment type="similarity">
    <text evidence="1">Belongs to the CdaR family.</text>
</comment>
<dbReference type="Proteomes" id="UP000000851">
    <property type="component" value="Chromosome"/>
</dbReference>
<evidence type="ECO:0000259" key="3">
    <source>
        <dbReference type="Pfam" id="PF14361"/>
    </source>
</evidence>